<dbReference type="CDD" id="cd01651">
    <property type="entry name" value="RT_G2_intron"/>
    <property type="match status" value="1"/>
</dbReference>
<sequence>MDVDKMQTKLASWSQDPDYRFDDIYNLVYDRDWLRRAYSKVEDNSGSRTAGVDGQTMEDFEEDLEGNLQKLRKSLKSQSFDPKPVRRTYIPKGDDEERPLGIPTIKDRIVQEALRMVLEPIYESDFSDKSFGFRPNRCTMDAIKSVYSNMAPELVYRPWLIDADIKGFFDNVDHRTLEQIIQDRITDQKMRDLIWDFLRAGIMEDGIFRHSELGTPQGGIVSPVLANVYLNELDQWIKKWTDHSKNERVSRWEEGKPSWSFVRYADDFLILTDGSKETAEKMLNRVGGFVKEELNLELSDKKTELVHATDGIDFLGYHLEARERTGGVMRTVPEEAIKDVRGKVTEATNGRTDVSIRSKYKALNSVTTGWANYYKYATNASRVFNDLDSYVWQKLTHWLAEKFKCSRGEIVNKVGNPDTLKLNGIGRTQLEDLAESGRYGEVHQGSNPYLEGEGLKREELFESDPWLAKAEDYEEWKDSRWKTLEGDDWTCQKCGREIKGSSAHVHHKKPRKAYSDTTRADREDNLISLCERCHSELESNR</sequence>
<dbReference type="PROSITE" id="PS50878">
    <property type="entry name" value="RT_POL"/>
    <property type="match status" value="1"/>
</dbReference>
<feature type="domain" description="Reverse transcriptase" evidence="2">
    <location>
        <begin position="71"/>
        <end position="319"/>
    </location>
</feature>
<evidence type="ECO:0000256" key="1">
    <source>
        <dbReference type="ARBA" id="ARBA00034120"/>
    </source>
</evidence>
<gene>
    <name evidence="3" type="ORF">GGP82_003650</name>
</gene>
<dbReference type="Pfam" id="PF00078">
    <property type="entry name" value="RVT_1"/>
    <property type="match status" value="1"/>
</dbReference>
<dbReference type="InterPro" id="IPR051083">
    <property type="entry name" value="GrpII_Intron_Splice-Mob/Def"/>
</dbReference>
<evidence type="ECO:0000313" key="3">
    <source>
        <dbReference type="EMBL" id="MCS3867066.1"/>
    </source>
</evidence>
<dbReference type="EMBL" id="JANTYZ010000037">
    <property type="protein sequence ID" value="MCS3867066.1"/>
    <property type="molecule type" value="Genomic_DNA"/>
</dbReference>
<dbReference type="GO" id="GO:0003676">
    <property type="term" value="F:nucleic acid binding"/>
    <property type="evidence" value="ECO:0007669"/>
    <property type="project" value="InterPro"/>
</dbReference>
<keyword evidence="3" id="KW-0808">Transferase</keyword>
<dbReference type="GO" id="GO:0004519">
    <property type="term" value="F:endonuclease activity"/>
    <property type="evidence" value="ECO:0007669"/>
    <property type="project" value="InterPro"/>
</dbReference>
<dbReference type="InterPro" id="IPR013597">
    <property type="entry name" value="Mat_intron_G2"/>
</dbReference>
<dbReference type="CDD" id="cd00085">
    <property type="entry name" value="HNHc"/>
    <property type="match status" value="1"/>
</dbReference>
<name>A0A9X2U518_9BACT</name>
<dbReference type="InterPro" id="IPR002711">
    <property type="entry name" value="HNH"/>
</dbReference>
<dbReference type="SUPFAM" id="SSF56672">
    <property type="entry name" value="DNA/RNA polymerases"/>
    <property type="match status" value="1"/>
</dbReference>
<proteinExistence type="inferred from homology"/>
<comment type="similarity">
    <text evidence="1">Belongs to the bacterial reverse transcriptase family.</text>
</comment>
<keyword evidence="3" id="KW-0548">Nucleotidyltransferase</keyword>
<evidence type="ECO:0000259" key="2">
    <source>
        <dbReference type="PROSITE" id="PS50878"/>
    </source>
</evidence>
<dbReference type="NCBIfam" id="TIGR04416">
    <property type="entry name" value="group_II_RT_mat"/>
    <property type="match status" value="1"/>
</dbReference>
<dbReference type="PANTHER" id="PTHR34047:SF8">
    <property type="entry name" value="PROTEIN YKFC"/>
    <property type="match status" value="1"/>
</dbReference>
<dbReference type="GO" id="GO:0008270">
    <property type="term" value="F:zinc ion binding"/>
    <property type="evidence" value="ECO:0007669"/>
    <property type="project" value="InterPro"/>
</dbReference>
<organism evidence="3 4">
    <name type="scientific">Salinibacter ruber</name>
    <dbReference type="NCBI Taxonomy" id="146919"/>
    <lineage>
        <taxon>Bacteria</taxon>
        <taxon>Pseudomonadati</taxon>
        <taxon>Rhodothermota</taxon>
        <taxon>Rhodothermia</taxon>
        <taxon>Rhodothermales</taxon>
        <taxon>Salinibacteraceae</taxon>
        <taxon>Salinibacter</taxon>
    </lineage>
</organism>
<dbReference type="PANTHER" id="PTHR34047">
    <property type="entry name" value="NUCLEAR INTRON MATURASE 1, MITOCHONDRIAL-RELATED"/>
    <property type="match status" value="1"/>
</dbReference>
<comment type="caution">
    <text evidence="3">The sequence shown here is derived from an EMBL/GenBank/DDBJ whole genome shotgun (WGS) entry which is preliminary data.</text>
</comment>
<accession>A0A9X2U518</accession>
<dbReference type="Pfam" id="PF08388">
    <property type="entry name" value="GIIM"/>
    <property type="match status" value="1"/>
</dbReference>
<keyword evidence="3" id="KW-0695">RNA-directed DNA polymerase</keyword>
<protein>
    <submittedName>
        <fullName evidence="3">Group II intron reverse transcriptase/maturase</fullName>
    </submittedName>
</protein>
<dbReference type="AlphaFoldDB" id="A0A9X2U518"/>
<dbReference type="RefSeq" id="WP_259084371.1">
    <property type="nucleotide sequence ID" value="NZ_JANTYZ010000037.1"/>
</dbReference>
<dbReference type="InterPro" id="IPR043502">
    <property type="entry name" value="DNA/RNA_pol_sf"/>
</dbReference>
<dbReference type="Gene3D" id="1.10.30.50">
    <property type="match status" value="1"/>
</dbReference>
<dbReference type="Proteomes" id="UP001155034">
    <property type="component" value="Unassembled WGS sequence"/>
</dbReference>
<dbReference type="InterPro" id="IPR030931">
    <property type="entry name" value="Group_II_RT_mat"/>
</dbReference>
<reference evidence="3" key="1">
    <citation type="submission" date="2022-08" db="EMBL/GenBank/DDBJ databases">
        <title>Genomic Encyclopedia of Type Strains, Phase V (KMG-V): Genome sequencing to study the core and pangenomes of soil and plant-associated prokaryotes.</title>
        <authorList>
            <person name="Whitman W."/>
        </authorList>
    </citation>
    <scope>NUCLEOTIDE SEQUENCE</scope>
    <source>
        <strain evidence="3">SP2016B</strain>
    </source>
</reference>
<dbReference type="InterPro" id="IPR003615">
    <property type="entry name" value="HNH_nuc"/>
</dbReference>
<dbReference type="InterPro" id="IPR000477">
    <property type="entry name" value="RT_dom"/>
</dbReference>
<dbReference type="SMART" id="SM00507">
    <property type="entry name" value="HNHc"/>
    <property type="match status" value="1"/>
</dbReference>
<dbReference type="Pfam" id="PF01844">
    <property type="entry name" value="HNH"/>
    <property type="match status" value="1"/>
</dbReference>
<dbReference type="GO" id="GO:0003964">
    <property type="term" value="F:RNA-directed DNA polymerase activity"/>
    <property type="evidence" value="ECO:0007669"/>
    <property type="project" value="UniProtKB-KW"/>
</dbReference>
<evidence type="ECO:0000313" key="4">
    <source>
        <dbReference type="Proteomes" id="UP001155034"/>
    </source>
</evidence>